<proteinExistence type="predicted"/>
<dbReference type="PROSITE" id="PS50850">
    <property type="entry name" value="MFS"/>
    <property type="match status" value="1"/>
</dbReference>
<accession>A0A0D2DJ56</accession>
<dbReference type="OrthoDB" id="4145247at2759"/>
<dbReference type="PANTHER" id="PTHR43791:SF57">
    <property type="entry name" value="MAJOR FACILITATOR SUPERFAMILY (MFS) PROFILE DOMAIN-CONTAINING PROTEIN"/>
    <property type="match status" value="1"/>
</dbReference>
<dbReference type="SUPFAM" id="SSF103473">
    <property type="entry name" value="MFS general substrate transporter"/>
    <property type="match status" value="1"/>
</dbReference>
<dbReference type="FunFam" id="1.20.1250.20:FF:000034">
    <property type="entry name" value="MFS general substrate transporter"/>
    <property type="match status" value="1"/>
</dbReference>
<sequence>MAISGVDVPVEPLQSKEDVETIETASNSSQEAVGFDKKATKRLIRKMDWALLPFLALLYLLSFLDRTNIGNARLAGIEEDLGMSGLDYNVALAIFFPFYVAVEPASNLMMKRTRPSIWIPIIMVAWGVCCTLMGLVHNYAGLLAARAALGIAEGGLFPGVTFYITLWYRRHECGLRMAIFFSAATAAGAFGGLLARAIIEMDGIGGKAGWAWIFIIEGLITLLLASHSLL</sequence>
<dbReference type="EMBL" id="KN847448">
    <property type="protein sequence ID" value="KIW35749.1"/>
    <property type="molecule type" value="Genomic_DNA"/>
</dbReference>
<feature type="transmembrane region" description="Helical" evidence="6">
    <location>
        <begin position="47"/>
        <end position="64"/>
    </location>
</feature>
<evidence type="ECO:0000256" key="3">
    <source>
        <dbReference type="ARBA" id="ARBA00022692"/>
    </source>
</evidence>
<gene>
    <name evidence="8" type="ORF">PV06_11910</name>
</gene>
<keyword evidence="4 6" id="KW-1133">Transmembrane helix</keyword>
<evidence type="ECO:0000256" key="4">
    <source>
        <dbReference type="ARBA" id="ARBA00022989"/>
    </source>
</evidence>
<dbReference type="STRING" id="215243.A0A0D2DJ56"/>
<reference evidence="8 9" key="1">
    <citation type="submission" date="2015-01" db="EMBL/GenBank/DDBJ databases">
        <title>The Genome Sequence of Exophiala oligosperma CBS72588.</title>
        <authorList>
            <consortium name="The Broad Institute Genomics Platform"/>
            <person name="Cuomo C."/>
            <person name="de Hoog S."/>
            <person name="Gorbushina A."/>
            <person name="Stielow B."/>
            <person name="Teixiera M."/>
            <person name="Abouelleil A."/>
            <person name="Chapman S.B."/>
            <person name="Priest M."/>
            <person name="Young S.K."/>
            <person name="Wortman J."/>
            <person name="Nusbaum C."/>
            <person name="Birren B."/>
        </authorList>
    </citation>
    <scope>NUCLEOTIDE SEQUENCE [LARGE SCALE GENOMIC DNA]</scope>
    <source>
        <strain evidence="8 9">CBS 72588</strain>
    </source>
</reference>
<dbReference type="VEuPathDB" id="FungiDB:PV06_11910"/>
<dbReference type="RefSeq" id="XP_016255965.1">
    <property type="nucleotide sequence ID" value="XM_016413656.1"/>
</dbReference>
<dbReference type="Proteomes" id="UP000053342">
    <property type="component" value="Unassembled WGS sequence"/>
</dbReference>
<feature type="domain" description="Major facilitator superfamily (MFS) profile" evidence="7">
    <location>
        <begin position="51"/>
        <end position="230"/>
    </location>
</feature>
<evidence type="ECO:0000256" key="5">
    <source>
        <dbReference type="ARBA" id="ARBA00023136"/>
    </source>
</evidence>
<feature type="transmembrane region" description="Helical" evidence="6">
    <location>
        <begin position="211"/>
        <end position="229"/>
    </location>
</feature>
<dbReference type="PANTHER" id="PTHR43791">
    <property type="entry name" value="PERMEASE-RELATED"/>
    <property type="match status" value="1"/>
</dbReference>
<feature type="transmembrane region" description="Helical" evidence="6">
    <location>
        <begin position="88"/>
        <end position="105"/>
    </location>
</feature>
<comment type="subcellular location">
    <subcellularLocation>
        <location evidence="1">Membrane</location>
        <topology evidence="1">Multi-pass membrane protein</topology>
    </subcellularLocation>
</comment>
<dbReference type="GO" id="GO:0016020">
    <property type="term" value="C:membrane"/>
    <property type="evidence" value="ECO:0007669"/>
    <property type="project" value="UniProtKB-SubCell"/>
</dbReference>
<dbReference type="HOGENOM" id="CLU_001265_0_2_1"/>
<dbReference type="GeneID" id="27363984"/>
<evidence type="ECO:0000256" key="6">
    <source>
        <dbReference type="SAM" id="Phobius"/>
    </source>
</evidence>
<feature type="transmembrane region" description="Helical" evidence="6">
    <location>
        <begin position="178"/>
        <end position="199"/>
    </location>
</feature>
<evidence type="ECO:0000313" key="9">
    <source>
        <dbReference type="Proteomes" id="UP000053342"/>
    </source>
</evidence>
<dbReference type="InterPro" id="IPR020846">
    <property type="entry name" value="MFS_dom"/>
</dbReference>
<organism evidence="8 9">
    <name type="scientific">Exophiala oligosperma</name>
    <dbReference type="NCBI Taxonomy" id="215243"/>
    <lineage>
        <taxon>Eukaryota</taxon>
        <taxon>Fungi</taxon>
        <taxon>Dikarya</taxon>
        <taxon>Ascomycota</taxon>
        <taxon>Pezizomycotina</taxon>
        <taxon>Eurotiomycetes</taxon>
        <taxon>Chaetothyriomycetidae</taxon>
        <taxon>Chaetothyriales</taxon>
        <taxon>Herpotrichiellaceae</taxon>
        <taxon>Exophiala</taxon>
    </lineage>
</organism>
<dbReference type="InterPro" id="IPR036259">
    <property type="entry name" value="MFS_trans_sf"/>
</dbReference>
<keyword evidence="9" id="KW-1185">Reference proteome</keyword>
<dbReference type="GO" id="GO:0022857">
    <property type="term" value="F:transmembrane transporter activity"/>
    <property type="evidence" value="ECO:0007669"/>
    <property type="project" value="InterPro"/>
</dbReference>
<feature type="transmembrane region" description="Helical" evidence="6">
    <location>
        <begin position="117"/>
        <end position="137"/>
    </location>
</feature>
<feature type="transmembrane region" description="Helical" evidence="6">
    <location>
        <begin position="143"/>
        <end position="166"/>
    </location>
</feature>
<protein>
    <recommendedName>
        <fullName evidence="7">Major facilitator superfamily (MFS) profile domain-containing protein</fullName>
    </recommendedName>
</protein>
<keyword evidence="2" id="KW-0813">Transport</keyword>
<dbReference type="Pfam" id="PF07690">
    <property type="entry name" value="MFS_1"/>
    <property type="match status" value="1"/>
</dbReference>
<keyword evidence="3 6" id="KW-0812">Transmembrane</keyword>
<evidence type="ECO:0000256" key="2">
    <source>
        <dbReference type="ARBA" id="ARBA00022448"/>
    </source>
</evidence>
<evidence type="ECO:0000256" key="1">
    <source>
        <dbReference type="ARBA" id="ARBA00004141"/>
    </source>
</evidence>
<name>A0A0D2DJ56_9EURO</name>
<keyword evidence="5 6" id="KW-0472">Membrane</keyword>
<evidence type="ECO:0000313" key="8">
    <source>
        <dbReference type="EMBL" id="KIW35749.1"/>
    </source>
</evidence>
<evidence type="ECO:0000259" key="7">
    <source>
        <dbReference type="PROSITE" id="PS50850"/>
    </source>
</evidence>
<dbReference type="InterPro" id="IPR011701">
    <property type="entry name" value="MFS"/>
</dbReference>
<dbReference type="Gene3D" id="1.20.1250.20">
    <property type="entry name" value="MFS general substrate transporter like domains"/>
    <property type="match status" value="1"/>
</dbReference>
<dbReference type="AlphaFoldDB" id="A0A0D2DJ56"/>